<evidence type="ECO:0000313" key="1">
    <source>
        <dbReference type="EMBL" id="MTI25771.1"/>
    </source>
</evidence>
<evidence type="ECO:0000313" key="2">
    <source>
        <dbReference type="Proteomes" id="UP000798808"/>
    </source>
</evidence>
<name>A0ABW9RP38_9BACT</name>
<evidence type="ECO:0008006" key="3">
    <source>
        <dbReference type="Google" id="ProtNLM"/>
    </source>
</evidence>
<keyword evidence="2" id="KW-1185">Reference proteome</keyword>
<dbReference type="EMBL" id="SMLW01000538">
    <property type="protein sequence ID" value="MTI25771.1"/>
    <property type="molecule type" value="Genomic_DNA"/>
</dbReference>
<comment type="caution">
    <text evidence="1">The sequence shown here is derived from an EMBL/GenBank/DDBJ whole genome shotgun (WGS) entry which is preliminary data.</text>
</comment>
<dbReference type="Proteomes" id="UP000798808">
    <property type="component" value="Unassembled WGS sequence"/>
</dbReference>
<organism evidence="1 2">
    <name type="scientific">Fulvivirga kasyanovii</name>
    <dbReference type="NCBI Taxonomy" id="396812"/>
    <lineage>
        <taxon>Bacteria</taxon>
        <taxon>Pseudomonadati</taxon>
        <taxon>Bacteroidota</taxon>
        <taxon>Cytophagia</taxon>
        <taxon>Cytophagales</taxon>
        <taxon>Fulvivirgaceae</taxon>
        <taxon>Fulvivirga</taxon>
    </lineage>
</organism>
<accession>A0ABW9RP38</accession>
<sequence>METNRIVLTMPRLFIIIIALLPLISTAIAQENQSGQFDFWIDQWHIEQKILDKNGDWLEYEARTEVKYILNKQAIEEHWHGEVRFFWEDMAEPQQLEGYSLRYYDEDAGKWLIYWMDSLHPAVKEPFAGTFTTASHGEFFRTTYNSEEKTIARITFDLIDEHTVDWKLAISKDGSTWQTLWTMLMRRK</sequence>
<gene>
    <name evidence="1" type="ORF">E1163_12520</name>
</gene>
<dbReference type="RefSeq" id="WP_155172176.1">
    <property type="nucleotide sequence ID" value="NZ_BAAAFL010000064.1"/>
</dbReference>
<protein>
    <recommendedName>
        <fullName evidence="3">DUF1579 domain-containing protein</fullName>
    </recommendedName>
</protein>
<reference evidence="1 2" key="1">
    <citation type="submission" date="2019-02" db="EMBL/GenBank/DDBJ databases">
        <authorList>
            <person name="Goldberg S.R."/>
            <person name="Haltli B.A."/>
            <person name="Correa H."/>
            <person name="Russell K.G."/>
        </authorList>
    </citation>
    <scope>NUCLEOTIDE SEQUENCE [LARGE SCALE GENOMIC DNA]</scope>
    <source>
        <strain evidence="1 2">JCM 16186</strain>
    </source>
</reference>
<proteinExistence type="predicted"/>